<proteinExistence type="predicted"/>
<dbReference type="EMBL" id="PEZT01000018">
    <property type="protein sequence ID" value="PIS09113.1"/>
    <property type="molecule type" value="Genomic_DNA"/>
</dbReference>
<name>A0A2H0W8X8_9BACT</name>
<dbReference type="Proteomes" id="UP000230093">
    <property type="component" value="Unassembled WGS sequence"/>
</dbReference>
<dbReference type="AlphaFoldDB" id="A0A2H0W8X8"/>
<gene>
    <name evidence="2" type="ORF">COT75_03135</name>
</gene>
<feature type="transmembrane region" description="Helical" evidence="1">
    <location>
        <begin position="37"/>
        <end position="66"/>
    </location>
</feature>
<keyword evidence="1" id="KW-1133">Transmembrane helix</keyword>
<feature type="transmembrane region" description="Helical" evidence="1">
    <location>
        <begin position="86"/>
        <end position="109"/>
    </location>
</feature>
<organism evidence="2 3">
    <name type="scientific">Candidatus Beckwithbacteria bacterium CG10_big_fil_rev_8_21_14_0_10_34_10</name>
    <dbReference type="NCBI Taxonomy" id="1974495"/>
    <lineage>
        <taxon>Bacteria</taxon>
        <taxon>Candidatus Beckwithiibacteriota</taxon>
    </lineage>
</organism>
<reference evidence="3" key="1">
    <citation type="submission" date="2017-09" db="EMBL/GenBank/DDBJ databases">
        <title>Depth-based differentiation of microbial function through sediment-hosted aquifers and enrichment of novel symbionts in the deep terrestrial subsurface.</title>
        <authorList>
            <person name="Probst A.J."/>
            <person name="Ladd B."/>
            <person name="Jarett J.K."/>
            <person name="Geller-Mcgrath D.E."/>
            <person name="Sieber C.M.K."/>
            <person name="Emerson J.B."/>
            <person name="Anantharaman K."/>
            <person name="Thomas B.C."/>
            <person name="Malmstrom R."/>
            <person name="Stieglmeier M."/>
            <person name="Klingl A."/>
            <person name="Woyke T."/>
            <person name="Ryan C.M."/>
            <person name="Banfield J.F."/>
        </authorList>
    </citation>
    <scope>NUCLEOTIDE SEQUENCE [LARGE SCALE GENOMIC DNA]</scope>
</reference>
<feature type="transmembrane region" description="Helical" evidence="1">
    <location>
        <begin position="121"/>
        <end position="139"/>
    </location>
</feature>
<evidence type="ECO:0000256" key="1">
    <source>
        <dbReference type="SAM" id="Phobius"/>
    </source>
</evidence>
<keyword evidence="1" id="KW-0472">Membrane</keyword>
<protein>
    <submittedName>
        <fullName evidence="2">Uncharacterized protein</fullName>
    </submittedName>
</protein>
<comment type="caution">
    <text evidence="2">The sequence shown here is derived from an EMBL/GenBank/DDBJ whole genome shotgun (WGS) entry which is preliminary data.</text>
</comment>
<accession>A0A2H0W8X8</accession>
<evidence type="ECO:0000313" key="3">
    <source>
        <dbReference type="Proteomes" id="UP000230093"/>
    </source>
</evidence>
<sequence>MVKTKKKTKKKAEKKIDLSAQVMKKIKAKKVVMKPRVYFILGSVLLGVGMAGLVMATVFFINLVLFRLRFDRPFAFMALGRPGLRPFFLIFPWLPLLVSIAGVVGGCQLLKKYDFSYKKSFLGIFIALVVLVLTLGFVLSRTKVNERILRERRFRPLYQSGLPDREKQILRDKVRLIEKRPFNNERRTPPFLY</sequence>
<evidence type="ECO:0000313" key="2">
    <source>
        <dbReference type="EMBL" id="PIS09113.1"/>
    </source>
</evidence>
<keyword evidence="1" id="KW-0812">Transmembrane</keyword>